<evidence type="ECO:0000313" key="1">
    <source>
        <dbReference type="EMBL" id="AIJ21196.1"/>
    </source>
</evidence>
<dbReference type="AlphaFoldDB" id="A0A076MQH2"/>
<dbReference type="Gene3D" id="3.90.180.10">
    <property type="entry name" value="Medium-chain alcohol dehydrogenases, catalytic domain"/>
    <property type="match status" value="1"/>
</dbReference>
<accession>A0A076MQH2</accession>
<evidence type="ECO:0000313" key="2">
    <source>
        <dbReference type="Proteomes" id="UP000062973"/>
    </source>
</evidence>
<organism evidence="1 2">
    <name type="scientific">Amycolatopsis methanolica 239</name>
    <dbReference type="NCBI Taxonomy" id="1068978"/>
    <lineage>
        <taxon>Bacteria</taxon>
        <taxon>Bacillati</taxon>
        <taxon>Actinomycetota</taxon>
        <taxon>Actinomycetes</taxon>
        <taxon>Pseudonocardiales</taxon>
        <taxon>Pseudonocardiaceae</taxon>
        <taxon>Amycolatopsis</taxon>
        <taxon>Amycolatopsis methanolica group</taxon>
    </lineage>
</organism>
<dbReference type="HOGENOM" id="CLU_3323710_0_0_11"/>
<dbReference type="InterPro" id="IPR011032">
    <property type="entry name" value="GroES-like_sf"/>
</dbReference>
<dbReference type="EMBL" id="CP009110">
    <property type="protein sequence ID" value="AIJ21196.1"/>
    <property type="molecule type" value="Genomic_DNA"/>
</dbReference>
<evidence type="ECO:0008006" key="3">
    <source>
        <dbReference type="Google" id="ProtNLM"/>
    </source>
</evidence>
<keyword evidence="2" id="KW-1185">Reference proteome</keyword>
<name>A0A076MQH2_AMYME</name>
<dbReference type="SUPFAM" id="SSF50129">
    <property type="entry name" value="GroES-like"/>
    <property type="match status" value="1"/>
</dbReference>
<dbReference type="KEGG" id="amq:AMETH_1104"/>
<proteinExistence type="predicted"/>
<gene>
    <name evidence="1" type="ORF">AMETH_1104</name>
</gene>
<protein>
    <recommendedName>
        <fullName evidence="3">Alcohol dehydrogenase</fullName>
    </recommendedName>
</protein>
<reference evidence="1 2" key="1">
    <citation type="submission" date="2014-07" db="EMBL/GenBank/DDBJ databases">
        <title>Whole Genome Sequence of the Amycolatopsis methanolica 239.</title>
        <authorList>
            <person name="Tang B."/>
        </authorList>
    </citation>
    <scope>NUCLEOTIDE SEQUENCE [LARGE SCALE GENOMIC DNA]</scope>
    <source>
        <strain evidence="1 2">239</strain>
    </source>
</reference>
<dbReference type="Proteomes" id="UP000062973">
    <property type="component" value="Chromosome"/>
</dbReference>
<dbReference type="PATRIC" id="fig|1068978.7.peg.1159"/>
<sequence length="38" mass="3829">MVNALVAQGAGTDLAVEDVELPGPGPDEVRVRVRAAGV</sequence>